<dbReference type="PANTHER" id="PTHR45740:SF14">
    <property type="entry name" value="NOVEL PROTEIN"/>
    <property type="match status" value="1"/>
</dbReference>
<dbReference type="Proteomes" id="UP000261560">
    <property type="component" value="Unplaced"/>
</dbReference>
<dbReference type="KEGG" id="oml:112153615"/>
<accession>A0A3B3BHL0</accession>
<dbReference type="GO" id="GO:0005634">
    <property type="term" value="C:nucleus"/>
    <property type="evidence" value="ECO:0007669"/>
    <property type="project" value="UniProtKB-SubCell"/>
</dbReference>
<dbReference type="GO" id="GO:0008270">
    <property type="term" value="F:zinc ion binding"/>
    <property type="evidence" value="ECO:0007669"/>
    <property type="project" value="InterPro"/>
</dbReference>
<dbReference type="Gene3D" id="3.30.720.50">
    <property type="match status" value="3"/>
</dbReference>
<evidence type="ECO:0000256" key="3">
    <source>
        <dbReference type="ARBA" id="ARBA00023242"/>
    </source>
</evidence>
<organism evidence="6 7">
    <name type="scientific">Oryzias melastigma</name>
    <name type="common">Marine medaka</name>
    <dbReference type="NCBI Taxonomy" id="30732"/>
    <lineage>
        <taxon>Eukaryota</taxon>
        <taxon>Metazoa</taxon>
        <taxon>Chordata</taxon>
        <taxon>Craniata</taxon>
        <taxon>Vertebrata</taxon>
        <taxon>Euteleostomi</taxon>
        <taxon>Actinopterygii</taxon>
        <taxon>Neopterygii</taxon>
        <taxon>Teleostei</taxon>
        <taxon>Neoteleostei</taxon>
        <taxon>Acanthomorphata</taxon>
        <taxon>Ovalentaria</taxon>
        <taxon>Atherinomorphae</taxon>
        <taxon>Beloniformes</taxon>
        <taxon>Adrianichthyidae</taxon>
        <taxon>Oryziinae</taxon>
        <taxon>Oryzias</taxon>
    </lineage>
</organism>
<reference evidence="6" key="2">
    <citation type="submission" date="2025-09" db="UniProtKB">
        <authorList>
            <consortium name="Ensembl"/>
        </authorList>
    </citation>
    <scope>IDENTIFICATION</scope>
</reference>
<reference evidence="6" key="1">
    <citation type="submission" date="2025-08" db="UniProtKB">
        <authorList>
            <consortium name="Ensembl"/>
        </authorList>
    </citation>
    <scope>IDENTIFICATION</scope>
</reference>
<dbReference type="GO" id="GO:0003950">
    <property type="term" value="F:NAD+ poly-ADP-ribosyltransferase activity"/>
    <property type="evidence" value="ECO:0007669"/>
    <property type="project" value="TreeGrafter"/>
</dbReference>
<dbReference type="PROSITE" id="PS50918">
    <property type="entry name" value="WWE"/>
    <property type="match status" value="3"/>
</dbReference>
<comment type="similarity">
    <text evidence="4">Belongs to the ARTD/PARP family.</text>
</comment>
<dbReference type="GeneTree" id="ENSGT01000000214676"/>
<dbReference type="InterPro" id="IPR004170">
    <property type="entry name" value="WWE_dom"/>
</dbReference>
<dbReference type="AlphaFoldDB" id="A0A3B3BHL0"/>
<name>A0A3B3BHL0_ORYME</name>
<dbReference type="GO" id="GO:1990404">
    <property type="term" value="F:NAD+-protein mono-ADP-ribosyltransferase activity"/>
    <property type="evidence" value="ECO:0007669"/>
    <property type="project" value="TreeGrafter"/>
</dbReference>
<keyword evidence="7" id="KW-1185">Reference proteome</keyword>
<dbReference type="OrthoDB" id="24952at2759"/>
<evidence type="ECO:0000259" key="5">
    <source>
        <dbReference type="PROSITE" id="PS50918"/>
    </source>
</evidence>
<dbReference type="PANTHER" id="PTHR45740">
    <property type="entry name" value="POLY [ADP-RIBOSE] POLYMERASE"/>
    <property type="match status" value="1"/>
</dbReference>
<dbReference type="GeneID" id="112153615"/>
<evidence type="ECO:0000256" key="2">
    <source>
        <dbReference type="ARBA" id="ARBA00004906"/>
    </source>
</evidence>
<dbReference type="RefSeq" id="XP_024139741.1">
    <property type="nucleotide sequence ID" value="XM_024283973.2"/>
</dbReference>
<dbReference type="UniPathway" id="UPA00143"/>
<evidence type="ECO:0000256" key="1">
    <source>
        <dbReference type="ARBA" id="ARBA00004123"/>
    </source>
</evidence>
<evidence type="ECO:0000313" key="7">
    <source>
        <dbReference type="Proteomes" id="UP000261560"/>
    </source>
</evidence>
<keyword evidence="3" id="KW-0539">Nucleus</keyword>
<feature type="domain" description="WWE" evidence="5">
    <location>
        <begin position="64"/>
        <end position="149"/>
    </location>
</feature>
<sequence length="335" mass="38291">MNDKCFEWQMLVENQWLRIDSDHVIETHYCQPGAKGMAINTTVGQIFIDFDTLETSQESVRVQRLSLLPPDQPEDVGWYFRDDRLWCEYGSNGSGTLNSSVSSKDIERHFMLNPQGNLGFSVGSIGYSIDFSTMTQTNLTTGLQRNIRRRPKFPSNLAGLYSTTVLPGPSQQSVAGCKWEFMGDRGQWTEYQTPVCSCDSSTIEQQYKQNPQGQLPFTTHKYSYTLDFSRMCQINNVFGTTRAVRRTAGSGVQPDISSGTSLQWQFQDNWRIWTDFSQGNQCSVSSQDIELQYQQNPSGTLIFYTRDFSYELNFSAMNQRNLSTNTVRAVRRIQQ</sequence>
<dbReference type="GO" id="GO:0016567">
    <property type="term" value="P:protein ubiquitination"/>
    <property type="evidence" value="ECO:0007669"/>
    <property type="project" value="UniProtKB-UniPathway"/>
</dbReference>
<comment type="subcellular location">
    <subcellularLocation>
        <location evidence="1">Nucleus</location>
    </subcellularLocation>
</comment>
<feature type="domain" description="WWE" evidence="5">
    <location>
        <begin position="165"/>
        <end position="246"/>
    </location>
</feature>
<dbReference type="Pfam" id="PF23466">
    <property type="entry name" value="WWE_4"/>
    <property type="match status" value="1"/>
</dbReference>
<evidence type="ECO:0000256" key="4">
    <source>
        <dbReference type="ARBA" id="ARBA00024347"/>
    </source>
</evidence>
<dbReference type="SMART" id="SM00678">
    <property type="entry name" value="WWE"/>
    <property type="match status" value="2"/>
</dbReference>
<evidence type="ECO:0000313" key="6">
    <source>
        <dbReference type="Ensembl" id="ENSOMEP00000005046.1"/>
    </source>
</evidence>
<dbReference type="OMA" id="DQLWCEY"/>
<dbReference type="InterPro" id="IPR037197">
    <property type="entry name" value="WWE_dom_sf"/>
</dbReference>
<dbReference type="Pfam" id="PF02825">
    <property type="entry name" value="WWE"/>
    <property type="match status" value="3"/>
</dbReference>
<protein>
    <submittedName>
        <fullName evidence="6">Uncharacterized LOC112153615</fullName>
    </submittedName>
</protein>
<dbReference type="InterPro" id="IPR018123">
    <property type="entry name" value="WWE-dom_subgr"/>
</dbReference>
<feature type="domain" description="WWE" evidence="5">
    <location>
        <begin position="250"/>
        <end position="332"/>
    </location>
</feature>
<proteinExistence type="inferred from homology"/>
<dbReference type="PaxDb" id="30732-ENSOMEP00000005046"/>
<comment type="pathway">
    <text evidence="2">Protein modification; protein ubiquitination.</text>
</comment>
<dbReference type="InterPro" id="IPR051712">
    <property type="entry name" value="ARTD-AVP"/>
</dbReference>
<dbReference type="Ensembl" id="ENSOMET00000008142.1">
    <property type="protein sequence ID" value="ENSOMEP00000005046.1"/>
    <property type="gene ID" value="ENSOMEG00000006032.1"/>
</dbReference>
<dbReference type="SUPFAM" id="SSF117839">
    <property type="entry name" value="WWE domain"/>
    <property type="match status" value="3"/>
</dbReference>